<reference evidence="1 2" key="1">
    <citation type="journal article" date="2018" name="Nat. Ecol. Evol.">
        <title>Pezizomycetes genomes reveal the molecular basis of ectomycorrhizal truffle lifestyle.</title>
        <authorList>
            <person name="Murat C."/>
            <person name="Payen T."/>
            <person name="Noel B."/>
            <person name="Kuo A."/>
            <person name="Morin E."/>
            <person name="Chen J."/>
            <person name="Kohler A."/>
            <person name="Krizsan K."/>
            <person name="Balestrini R."/>
            <person name="Da Silva C."/>
            <person name="Montanini B."/>
            <person name="Hainaut M."/>
            <person name="Levati E."/>
            <person name="Barry K.W."/>
            <person name="Belfiori B."/>
            <person name="Cichocki N."/>
            <person name="Clum A."/>
            <person name="Dockter R.B."/>
            <person name="Fauchery L."/>
            <person name="Guy J."/>
            <person name="Iotti M."/>
            <person name="Le Tacon F."/>
            <person name="Lindquist E.A."/>
            <person name="Lipzen A."/>
            <person name="Malagnac F."/>
            <person name="Mello A."/>
            <person name="Molinier V."/>
            <person name="Miyauchi S."/>
            <person name="Poulain J."/>
            <person name="Riccioni C."/>
            <person name="Rubini A."/>
            <person name="Sitrit Y."/>
            <person name="Splivallo R."/>
            <person name="Traeger S."/>
            <person name="Wang M."/>
            <person name="Zifcakova L."/>
            <person name="Wipf D."/>
            <person name="Zambonelli A."/>
            <person name="Paolocci F."/>
            <person name="Nowrousian M."/>
            <person name="Ottonello S."/>
            <person name="Baldrian P."/>
            <person name="Spatafora J.W."/>
            <person name="Henrissat B."/>
            <person name="Nagy L.G."/>
            <person name="Aury J.M."/>
            <person name="Wincker P."/>
            <person name="Grigoriev I.V."/>
            <person name="Bonfante P."/>
            <person name="Martin F.M."/>
        </authorList>
    </citation>
    <scope>NUCLEOTIDE SEQUENCE [LARGE SCALE GENOMIC DNA]</scope>
    <source>
        <strain evidence="1 2">ATCC MYA-4762</strain>
    </source>
</reference>
<accession>A0A3N4LC83</accession>
<keyword evidence="2" id="KW-1185">Reference proteome</keyword>
<evidence type="ECO:0000313" key="2">
    <source>
        <dbReference type="Proteomes" id="UP000267821"/>
    </source>
</evidence>
<gene>
    <name evidence="1" type="ORF">L211DRAFT_526335</name>
</gene>
<dbReference type="InParanoid" id="A0A3N4LC83"/>
<proteinExistence type="predicted"/>
<dbReference type="EMBL" id="ML121574">
    <property type="protein sequence ID" value="RPB20296.1"/>
    <property type="molecule type" value="Genomic_DNA"/>
</dbReference>
<evidence type="ECO:0000313" key="1">
    <source>
        <dbReference type="EMBL" id="RPB20296.1"/>
    </source>
</evidence>
<organism evidence="1 2">
    <name type="scientific">Terfezia boudieri ATCC MYA-4762</name>
    <dbReference type="NCBI Taxonomy" id="1051890"/>
    <lineage>
        <taxon>Eukaryota</taxon>
        <taxon>Fungi</taxon>
        <taxon>Dikarya</taxon>
        <taxon>Ascomycota</taxon>
        <taxon>Pezizomycotina</taxon>
        <taxon>Pezizomycetes</taxon>
        <taxon>Pezizales</taxon>
        <taxon>Pezizaceae</taxon>
        <taxon>Terfezia</taxon>
    </lineage>
</organism>
<sequence length="100" mass="11129">MKDEVGWHMVNSEGTTQSGRLLGRFSLCPFQWVPKNRLRGGANSSLSTCGCHSETYATLGLLLGYGRLARLGQANGQRQFTEKPIFTLFAIYLIFTGELR</sequence>
<name>A0A3N4LC83_9PEZI</name>
<dbReference type="Proteomes" id="UP000267821">
    <property type="component" value="Unassembled WGS sequence"/>
</dbReference>
<protein>
    <submittedName>
        <fullName evidence="1">Uncharacterized protein</fullName>
    </submittedName>
</protein>
<dbReference type="AlphaFoldDB" id="A0A3N4LC83"/>